<sequence>MSVKFINLTDNRTSMKWRTTKVDLDSHVFGSDVEEIEYLTNWWVIDRSSGTIVIGLDNCRLCLRNDRLIAIVRVRDDLDSISNKHEILEVVSELTGKIIRKLE</sequence>
<accession>A0AAV3SPE5</accession>
<evidence type="ECO:0000313" key="2">
    <source>
        <dbReference type="Proteomes" id="UP001501425"/>
    </source>
</evidence>
<comment type="caution">
    <text evidence="1">The sequence shown here is derived from an EMBL/GenBank/DDBJ whole genome shotgun (WGS) entry which is preliminary data.</text>
</comment>
<evidence type="ECO:0000313" key="1">
    <source>
        <dbReference type="EMBL" id="GAA0532561.1"/>
    </source>
</evidence>
<gene>
    <name evidence="1" type="ORF">GCM10008994_04110</name>
</gene>
<dbReference type="AlphaFoldDB" id="A0AAV3SPE5"/>
<reference evidence="1" key="1">
    <citation type="journal article" date="2014" name="Int. J. Syst. Evol. Microbiol.">
        <title>Complete genome sequence of Corynebacterium casei LMG S-19264T (=DSM 44701T), isolated from a smear-ripened cheese.</title>
        <authorList>
            <consortium name="US DOE Joint Genome Institute (JGI-PGF)"/>
            <person name="Walter F."/>
            <person name="Albersmeier A."/>
            <person name="Kalinowski J."/>
            <person name="Ruckert C."/>
        </authorList>
    </citation>
    <scope>NUCLEOTIDE SEQUENCE</scope>
    <source>
        <strain evidence="1">JCM 14265</strain>
    </source>
</reference>
<dbReference type="EMBL" id="BAAADQ010000001">
    <property type="protein sequence ID" value="GAA0532561.1"/>
    <property type="molecule type" value="Genomic_DNA"/>
</dbReference>
<organism evidence="1 2">
    <name type="scientific">Halorubrum ejinorense</name>
    <dbReference type="NCBI Taxonomy" id="425309"/>
    <lineage>
        <taxon>Archaea</taxon>
        <taxon>Methanobacteriati</taxon>
        <taxon>Methanobacteriota</taxon>
        <taxon>Stenosarchaea group</taxon>
        <taxon>Halobacteria</taxon>
        <taxon>Halobacteriales</taxon>
        <taxon>Haloferacaceae</taxon>
        <taxon>Halorubrum</taxon>
    </lineage>
</organism>
<protein>
    <submittedName>
        <fullName evidence="1">Uncharacterized protein</fullName>
    </submittedName>
</protein>
<reference evidence="1" key="2">
    <citation type="submission" date="2023-12" db="EMBL/GenBank/DDBJ databases">
        <authorList>
            <person name="Sun Q."/>
            <person name="Inoue M."/>
        </authorList>
    </citation>
    <scope>NUCLEOTIDE SEQUENCE</scope>
    <source>
        <strain evidence="1">JCM 14265</strain>
    </source>
</reference>
<name>A0AAV3SPE5_9EURY</name>
<dbReference type="Proteomes" id="UP001501425">
    <property type="component" value="Unassembled WGS sequence"/>
</dbReference>
<proteinExistence type="predicted"/>